<dbReference type="Proteomes" id="UP000781932">
    <property type="component" value="Unassembled WGS sequence"/>
</dbReference>
<dbReference type="InterPro" id="IPR056125">
    <property type="entry name" value="DUF7708"/>
</dbReference>
<dbReference type="AlphaFoldDB" id="A0A9P6LL97"/>
<gene>
    <name evidence="2" type="ORF">CkaCkLH20_05272</name>
</gene>
<dbReference type="Pfam" id="PF24809">
    <property type="entry name" value="DUF7708"/>
    <property type="match status" value="1"/>
</dbReference>
<dbReference type="PANTHER" id="PTHR40619">
    <property type="entry name" value="FUNGAL STAND N-TERMINAL GOODBYE DOMAIN-CONTAINING PROTEIN"/>
    <property type="match status" value="1"/>
</dbReference>
<sequence length="564" mass="64242">MNKNGQNTEEIDIRKCTWGQVQSEIWRTAESWKNRPDKQTNTMKFVNKVGSYSEAVEGWLGLLPAGDYGARQETKCFIVPQLSIWKAYVLTTCSICGVFKLVIGAAGQYSKVEEEIFKALSEIPDFMRRTKRYVDVFWNQRDHRFEQLSIELFRAMLQSLRHIMQFFADSKIRKVWESFGKQNAYKMELLGSLRDLQKCADKIQSEGALCHAELSKEGLLINRDTQLVVNDLRRMLESHLSFQRREMEDLRKAVFGVEPSIDAYDMVNVDHNVSEATTDDADSRKSFLAQVESIQQHNESSRQRLLDVLQYDREAIARDVETCLQLGYRLDDKAKSRAASLVQAELFKAFLQDAHESTRLLVNGREDVSSADGISPLSFVAAELSQLSVKAGAAFAAVFVLNYFCAEHPSSPIFPSPETSVTGLMASLIGQLVWQMNDKKIMPDLSFLTEKKWGKISRLDPAALFTLFKRLFRQLPREAMLLCIIDEISIYETQMLQEDTYTALQKLVQLSSDQKSPSAAFKLLVLSRNRALVVGEHFSEHTLDLQEDIETDGAANWTIQMMMA</sequence>
<dbReference type="RefSeq" id="XP_038746467.1">
    <property type="nucleotide sequence ID" value="XM_038887991.1"/>
</dbReference>
<reference evidence="2" key="2">
    <citation type="submission" date="2020-11" db="EMBL/GenBank/DDBJ databases">
        <title>Whole genome sequencing of Colletotrichum sp.</title>
        <authorList>
            <person name="Li H."/>
        </authorList>
    </citation>
    <scope>NUCLEOTIDE SEQUENCE</scope>
    <source>
        <strain evidence="2">CkLH20</strain>
    </source>
</reference>
<feature type="domain" description="DUF7708" evidence="1">
    <location>
        <begin position="97"/>
        <end position="208"/>
    </location>
</feature>
<evidence type="ECO:0000313" key="3">
    <source>
        <dbReference type="Proteomes" id="UP000781932"/>
    </source>
</evidence>
<protein>
    <recommendedName>
        <fullName evidence="1">DUF7708 domain-containing protein</fullName>
    </recommendedName>
</protein>
<keyword evidence="3" id="KW-1185">Reference proteome</keyword>
<dbReference type="OrthoDB" id="5419927at2759"/>
<dbReference type="PANTHER" id="PTHR40619:SF3">
    <property type="entry name" value="FUNGAL STAND N-TERMINAL GOODBYE DOMAIN-CONTAINING PROTEIN"/>
    <property type="match status" value="1"/>
</dbReference>
<organism evidence="2 3">
    <name type="scientific">Colletotrichum karsti</name>
    <dbReference type="NCBI Taxonomy" id="1095194"/>
    <lineage>
        <taxon>Eukaryota</taxon>
        <taxon>Fungi</taxon>
        <taxon>Dikarya</taxon>
        <taxon>Ascomycota</taxon>
        <taxon>Pezizomycotina</taxon>
        <taxon>Sordariomycetes</taxon>
        <taxon>Hypocreomycetidae</taxon>
        <taxon>Glomerellales</taxon>
        <taxon>Glomerellaceae</taxon>
        <taxon>Colletotrichum</taxon>
        <taxon>Colletotrichum boninense species complex</taxon>
    </lineage>
</organism>
<proteinExistence type="predicted"/>
<comment type="caution">
    <text evidence="2">The sequence shown here is derived from an EMBL/GenBank/DDBJ whole genome shotgun (WGS) entry which is preliminary data.</text>
</comment>
<name>A0A9P6LL97_9PEZI</name>
<reference evidence="2" key="1">
    <citation type="submission" date="2020-03" db="EMBL/GenBank/DDBJ databases">
        <authorList>
            <person name="He L."/>
        </authorList>
    </citation>
    <scope>NUCLEOTIDE SEQUENCE</scope>
    <source>
        <strain evidence="2">CkLH20</strain>
    </source>
</reference>
<dbReference type="EMBL" id="JAATWM020000015">
    <property type="protein sequence ID" value="KAF9877006.1"/>
    <property type="molecule type" value="Genomic_DNA"/>
</dbReference>
<evidence type="ECO:0000259" key="1">
    <source>
        <dbReference type="Pfam" id="PF24809"/>
    </source>
</evidence>
<dbReference type="GeneID" id="62161065"/>
<accession>A0A9P6LL97</accession>
<evidence type="ECO:0000313" key="2">
    <source>
        <dbReference type="EMBL" id="KAF9877006.1"/>
    </source>
</evidence>